<reference evidence="3 4" key="1">
    <citation type="submission" date="2024-02" db="EMBL/GenBank/DDBJ databases">
        <title>Full genome sequence of Sphingomonas kaistensis.</title>
        <authorList>
            <person name="Poletto B.L."/>
            <person name="Silva G."/>
            <person name="Galante D."/>
            <person name="Campos K.R."/>
            <person name="Santos M.B.N."/>
            <person name="Sacchi C.T."/>
        </authorList>
    </citation>
    <scope>NUCLEOTIDE SEQUENCE [LARGE SCALE GENOMIC DNA]</scope>
    <source>
        <strain evidence="3 4">MA4R</strain>
    </source>
</reference>
<protein>
    <submittedName>
        <fullName evidence="3">YaiO family outer membrane beta-barrel protein</fullName>
    </submittedName>
</protein>
<dbReference type="PROSITE" id="PS50005">
    <property type="entry name" value="TPR"/>
    <property type="match status" value="1"/>
</dbReference>
<proteinExistence type="predicted"/>
<accession>A0ABZ2G482</accession>
<dbReference type="EMBL" id="CP145607">
    <property type="protein sequence ID" value="WWM70869.1"/>
    <property type="molecule type" value="Genomic_DNA"/>
</dbReference>
<feature type="repeat" description="TPR" evidence="1">
    <location>
        <begin position="43"/>
        <end position="76"/>
    </location>
</feature>
<sequence>MGQAIPVTGPTDYLQAVEARQAGRPATATILLERWLEARPADLDARLQYGLALLDLGRLDAAERAFKQVLAAAPGYRDARLGLARIEERRGRRDQARAHLASLPPGDRDVADLLARLAAPPSLGWQGYVEGGISAVDGPQPDWRLLAAQIRRKEDTTSYGLRLEATRRFGLSDTYGQVDVEHRFSPDFSAAVLAGGTPAANYRPRWLIGAGARVRVRRGQFPTMLTFDLRRAAFGMGKVTTLTSGLEQYAPGGKLWATGQLILLFEGGRSEAGGLVRLDAEVAPGLRLFGGAADAPDTAQGQVSRVRSLSGGAALPLGKTRVLRVTVARHRQDRGADWTDVTVGAGASF</sequence>
<dbReference type="Proteomes" id="UP001382935">
    <property type="component" value="Chromosome"/>
</dbReference>
<dbReference type="InterPro" id="IPR019734">
    <property type="entry name" value="TPR_rpt"/>
</dbReference>
<evidence type="ECO:0000313" key="4">
    <source>
        <dbReference type="Proteomes" id="UP001382935"/>
    </source>
</evidence>
<feature type="domain" description="YaiO beta-barrel" evidence="2">
    <location>
        <begin position="140"/>
        <end position="250"/>
    </location>
</feature>
<dbReference type="RefSeq" id="WP_338504008.1">
    <property type="nucleotide sequence ID" value="NZ_CP145607.1"/>
</dbReference>
<name>A0ABZ2G482_9SPHN</name>
<dbReference type="SUPFAM" id="SSF48452">
    <property type="entry name" value="TPR-like"/>
    <property type="match status" value="1"/>
</dbReference>
<dbReference type="Pfam" id="PF19413">
    <property type="entry name" value="YaiO"/>
    <property type="match status" value="1"/>
</dbReference>
<evidence type="ECO:0000256" key="1">
    <source>
        <dbReference type="PROSITE-ProRule" id="PRU00339"/>
    </source>
</evidence>
<keyword evidence="1" id="KW-0802">TPR repeat</keyword>
<dbReference type="NCBIfam" id="TIGR04390">
    <property type="entry name" value="OMP_YaiO_dom"/>
    <property type="match status" value="1"/>
</dbReference>
<evidence type="ECO:0000313" key="3">
    <source>
        <dbReference type="EMBL" id="WWM70869.1"/>
    </source>
</evidence>
<evidence type="ECO:0000259" key="2">
    <source>
        <dbReference type="Pfam" id="PF19413"/>
    </source>
</evidence>
<dbReference type="InterPro" id="IPR030887">
    <property type="entry name" value="Beta-barrel_YaiO"/>
</dbReference>
<keyword evidence="4" id="KW-1185">Reference proteome</keyword>
<dbReference type="Pfam" id="PF14559">
    <property type="entry name" value="TPR_19"/>
    <property type="match status" value="1"/>
</dbReference>
<organism evidence="3 4">
    <name type="scientific">Sphingomonas kaistensis</name>
    <dbReference type="NCBI Taxonomy" id="298708"/>
    <lineage>
        <taxon>Bacteria</taxon>
        <taxon>Pseudomonadati</taxon>
        <taxon>Pseudomonadota</taxon>
        <taxon>Alphaproteobacteria</taxon>
        <taxon>Sphingomonadales</taxon>
        <taxon>Sphingomonadaceae</taxon>
        <taxon>Sphingomonas</taxon>
    </lineage>
</organism>
<dbReference type="Gene3D" id="1.25.40.10">
    <property type="entry name" value="Tetratricopeptide repeat domain"/>
    <property type="match status" value="1"/>
</dbReference>
<gene>
    <name evidence="3" type="ORF">V6R86_09325</name>
</gene>
<dbReference type="InterPro" id="IPR011990">
    <property type="entry name" value="TPR-like_helical_dom_sf"/>
</dbReference>